<dbReference type="Proteomes" id="UP001380186">
    <property type="component" value="Chromosome"/>
</dbReference>
<accession>A0ABM8K6G5</accession>
<name>A0ABM8K6G5_9FLAO</name>
<dbReference type="EMBL" id="AP029022">
    <property type="protein sequence ID" value="BEV04595.1"/>
    <property type="molecule type" value="Genomic_DNA"/>
</dbReference>
<dbReference type="RefSeq" id="WP_338615161.1">
    <property type="nucleotide sequence ID" value="NZ_AP029022.1"/>
</dbReference>
<proteinExistence type="predicted"/>
<gene>
    <name evidence="1" type="ORF">CRDW_19690</name>
</gene>
<evidence type="ECO:0000313" key="1">
    <source>
        <dbReference type="EMBL" id="BEV04595.1"/>
    </source>
</evidence>
<sequence length="96" mass="11198">MNKTEFKTLIKNKTFKSTDGTDYEFVPEKTLRIKNNPQTAVHYEIEEDEDGRIYLNHNLLLGSEHILIEIINNPDRVELTMSKLNSGEFIGTWVEQ</sequence>
<keyword evidence="2" id="KW-1185">Reference proteome</keyword>
<evidence type="ECO:0000313" key="2">
    <source>
        <dbReference type="Proteomes" id="UP001380186"/>
    </source>
</evidence>
<organism evidence="1 2">
    <name type="scientific">Chryseobacterium gambrini</name>
    <dbReference type="NCBI Taxonomy" id="373672"/>
    <lineage>
        <taxon>Bacteria</taxon>
        <taxon>Pseudomonadati</taxon>
        <taxon>Bacteroidota</taxon>
        <taxon>Flavobacteriia</taxon>
        <taxon>Flavobacteriales</taxon>
        <taxon>Weeksellaceae</taxon>
        <taxon>Chryseobacterium group</taxon>
        <taxon>Chryseobacterium</taxon>
    </lineage>
</organism>
<protein>
    <submittedName>
        <fullName evidence="1">Uncharacterized protein</fullName>
    </submittedName>
</protein>
<reference evidence="1 2" key="1">
    <citation type="journal article" date="2020" name="Microbes Environ.">
        <title>Synthetic bacterial community of duckweed: a simple and stable system to study plant-microbe interactions.</title>
        <authorList>
            <person name="Ishizawa H."/>
            <person name="Tada M."/>
            <person name="Kuroda M."/>
            <person name="Inoue D."/>
            <person name="Futamata H."/>
            <person name="Ike M."/>
        </authorList>
    </citation>
    <scope>NUCLEOTIDE SEQUENCE [LARGE SCALE GENOMIC DNA]</scope>
    <source>
        <strain evidence="1 2">DW100</strain>
    </source>
</reference>